<dbReference type="EMBL" id="RBWV01000009">
    <property type="protein sequence ID" value="RKS79972.1"/>
    <property type="molecule type" value="Genomic_DNA"/>
</dbReference>
<comment type="caution">
    <text evidence="2">The sequence shown here is derived from an EMBL/GenBank/DDBJ whole genome shotgun (WGS) entry which is preliminary data.</text>
</comment>
<dbReference type="PANTHER" id="PTHR43546:SF3">
    <property type="entry name" value="UPF0173 METAL-DEPENDENT HYDROLASE MJ1163"/>
    <property type="match status" value="1"/>
</dbReference>
<evidence type="ECO:0000259" key="1">
    <source>
        <dbReference type="SMART" id="SM00849"/>
    </source>
</evidence>
<dbReference type="RefSeq" id="WP_121191732.1">
    <property type="nucleotide sequence ID" value="NZ_RBWV01000009.1"/>
</dbReference>
<evidence type="ECO:0000313" key="2">
    <source>
        <dbReference type="EMBL" id="RKS79972.1"/>
    </source>
</evidence>
<dbReference type="InterPro" id="IPR001279">
    <property type="entry name" value="Metallo-B-lactamas"/>
</dbReference>
<keyword evidence="3" id="KW-1185">Reference proteome</keyword>
<dbReference type="SMART" id="SM00849">
    <property type="entry name" value="Lactamase_B"/>
    <property type="match status" value="1"/>
</dbReference>
<dbReference type="InParanoid" id="A0A420XT06"/>
<feature type="domain" description="Metallo-beta-lactamase" evidence="1">
    <location>
        <begin position="7"/>
        <end position="176"/>
    </location>
</feature>
<dbReference type="InterPro" id="IPR050114">
    <property type="entry name" value="UPF0173_UPF0282_UlaG_hydrolase"/>
</dbReference>
<organism evidence="2 3">
    <name type="scientific">Motilibacter peucedani</name>
    <dbReference type="NCBI Taxonomy" id="598650"/>
    <lineage>
        <taxon>Bacteria</taxon>
        <taxon>Bacillati</taxon>
        <taxon>Actinomycetota</taxon>
        <taxon>Actinomycetes</taxon>
        <taxon>Motilibacterales</taxon>
        <taxon>Motilibacteraceae</taxon>
        <taxon>Motilibacter</taxon>
    </lineage>
</organism>
<proteinExistence type="predicted"/>
<dbReference type="Gene3D" id="3.60.15.10">
    <property type="entry name" value="Ribonuclease Z/Hydroxyacylglutathione hydrolase-like"/>
    <property type="match status" value="1"/>
</dbReference>
<dbReference type="AlphaFoldDB" id="A0A420XT06"/>
<accession>A0A420XT06</accession>
<name>A0A420XT06_9ACTN</name>
<dbReference type="Pfam" id="PF13483">
    <property type="entry name" value="Lactamase_B_3"/>
    <property type="match status" value="1"/>
</dbReference>
<evidence type="ECO:0000313" key="3">
    <source>
        <dbReference type="Proteomes" id="UP000281955"/>
    </source>
</evidence>
<reference evidence="2 3" key="1">
    <citation type="submission" date="2018-10" db="EMBL/GenBank/DDBJ databases">
        <title>Genomic Encyclopedia of Archaeal and Bacterial Type Strains, Phase II (KMG-II): from individual species to whole genera.</title>
        <authorList>
            <person name="Goeker M."/>
        </authorList>
    </citation>
    <scope>NUCLEOTIDE SEQUENCE [LARGE SCALE GENOMIC DNA]</scope>
    <source>
        <strain evidence="2 3">RP-AC37</strain>
    </source>
</reference>
<dbReference type="PANTHER" id="PTHR43546">
    <property type="entry name" value="UPF0173 METAL-DEPENDENT HYDROLASE MJ1163-RELATED"/>
    <property type="match status" value="1"/>
</dbReference>
<dbReference type="SUPFAM" id="SSF56281">
    <property type="entry name" value="Metallo-hydrolase/oxidoreductase"/>
    <property type="match status" value="1"/>
</dbReference>
<protein>
    <submittedName>
        <fullName evidence="2">L-ascorbate metabolism protein UlaG (Beta-lactamase superfamily)</fullName>
    </submittedName>
</protein>
<dbReference type="InterPro" id="IPR036866">
    <property type="entry name" value="RibonucZ/Hydroxyglut_hydro"/>
</dbReference>
<dbReference type="OrthoDB" id="3190691at2"/>
<gene>
    <name evidence="2" type="ORF">CLV35_0390</name>
</gene>
<dbReference type="Proteomes" id="UP000281955">
    <property type="component" value="Unassembled WGS sequence"/>
</dbReference>
<sequence length="212" mass="22219">MQITKLGHSCLLVEDEGTRLLVDPGAFSQGYDDLTGLDGVLVTHQHFDHLATDRLKAVLAANPSATLVVDPGTAGVLEEAGVPGAQVFTDGDTTTLGGLEVRGFGKDHALFHPEADLIPNTGYLIGGRLFHPGDSLAVPGFDVEVLALPVVAPWSKISETVDFTRAVAARVTFPIHDAIIVEAAQGVFDGTVQGLGAQGRTYSRIDGEPLTV</sequence>